<accession>A0A850SWT8</accession>
<dbReference type="Pfam" id="PF03787">
    <property type="entry name" value="RAMPs"/>
    <property type="match status" value="1"/>
</dbReference>
<organism evidence="3 4">
    <name type="scientific">Desulfobacter latus</name>
    <dbReference type="NCBI Taxonomy" id="2292"/>
    <lineage>
        <taxon>Bacteria</taxon>
        <taxon>Pseudomonadati</taxon>
        <taxon>Thermodesulfobacteriota</taxon>
        <taxon>Desulfobacteria</taxon>
        <taxon>Desulfobacterales</taxon>
        <taxon>Desulfobacteraceae</taxon>
        <taxon>Desulfobacter</taxon>
    </lineage>
</organism>
<gene>
    <name evidence="3" type="ORF">HXW94_02505</name>
</gene>
<dbReference type="AlphaFoldDB" id="A0A850SWT8"/>
<keyword evidence="4" id="KW-1185">Reference proteome</keyword>
<comment type="caution">
    <text evidence="3">The sequence shown here is derived from an EMBL/GenBank/DDBJ whole genome shotgun (WGS) entry which is preliminary data.</text>
</comment>
<dbReference type="RefSeq" id="WP_178365332.1">
    <property type="nucleotide sequence ID" value="NZ_JACADJ010000005.1"/>
</dbReference>
<dbReference type="InterPro" id="IPR052216">
    <property type="entry name" value="CRISPR_Csm3_endoribonuclease"/>
</dbReference>
<keyword evidence="1" id="KW-0051">Antiviral defense</keyword>
<dbReference type="PANTHER" id="PTHR35579:SF3">
    <property type="entry name" value="CRISPR SYSTEM CMS ENDORIBONUCLEASE CSM3"/>
    <property type="match status" value="1"/>
</dbReference>
<dbReference type="Proteomes" id="UP000553343">
    <property type="component" value="Unassembled WGS sequence"/>
</dbReference>
<dbReference type="InterPro" id="IPR005537">
    <property type="entry name" value="RAMP_III_fam"/>
</dbReference>
<evidence type="ECO:0000259" key="2">
    <source>
        <dbReference type="Pfam" id="PF03787"/>
    </source>
</evidence>
<feature type="domain" description="CRISPR type III-associated protein" evidence="2">
    <location>
        <begin position="7"/>
        <end position="180"/>
    </location>
</feature>
<proteinExistence type="predicted"/>
<evidence type="ECO:0000313" key="3">
    <source>
        <dbReference type="EMBL" id="NWH03873.1"/>
    </source>
</evidence>
<sequence length="190" mass="20903">MTTMNCKIDFFSNWHAGSGMSAGMDIDTLVLKDRDNLPYIPGKTIKGLLKDSALTLKAFATDTATWAAFVKTCFGGENSSGETRSGLCRFSNAELTLHLKQAIIKDQTTGFLYQKIAATAIDDNGIAKEKSLRKIETTIPLSLFFTITNLPDDYLENIKDCLAFTRRMGLGRNRGLGRCRCSIQDKGGEN</sequence>
<dbReference type="GO" id="GO:0051607">
    <property type="term" value="P:defense response to virus"/>
    <property type="evidence" value="ECO:0007669"/>
    <property type="project" value="UniProtKB-KW"/>
</dbReference>
<dbReference type="CDD" id="cd09726">
    <property type="entry name" value="RAMP_I_III"/>
    <property type="match status" value="1"/>
</dbReference>
<protein>
    <submittedName>
        <fullName evidence="3">CRISPR-associated protein</fullName>
    </submittedName>
</protein>
<evidence type="ECO:0000313" key="4">
    <source>
        <dbReference type="Proteomes" id="UP000553343"/>
    </source>
</evidence>
<name>A0A850SWT8_9BACT</name>
<dbReference type="PANTHER" id="PTHR35579">
    <property type="entry name" value="CRISPR SYSTEM CMS ENDORIBONUCLEASE CSM3"/>
    <property type="match status" value="1"/>
</dbReference>
<evidence type="ECO:0000256" key="1">
    <source>
        <dbReference type="ARBA" id="ARBA00023118"/>
    </source>
</evidence>
<dbReference type="EMBL" id="JACADJ010000005">
    <property type="protein sequence ID" value="NWH03873.1"/>
    <property type="molecule type" value="Genomic_DNA"/>
</dbReference>
<reference evidence="3 4" key="1">
    <citation type="submission" date="2020-06" db="EMBL/GenBank/DDBJ databases">
        <title>High-quality draft genome of sulfate reducer Desulfobacter latus type strain AcrS2 isolated from marine sediment.</title>
        <authorList>
            <person name="Hoppe M."/>
            <person name="Larsen C.K."/>
            <person name="Marshall I.P.G."/>
            <person name="Schramm A."/>
            <person name="Marietou A.G."/>
        </authorList>
    </citation>
    <scope>NUCLEOTIDE SEQUENCE [LARGE SCALE GENOMIC DNA]</scope>
    <source>
        <strain evidence="3 4">AcRS2</strain>
    </source>
</reference>